<keyword evidence="2" id="KW-0812">Transmembrane</keyword>
<dbReference type="Proteomes" id="UP001309876">
    <property type="component" value="Unassembled WGS sequence"/>
</dbReference>
<keyword evidence="2" id="KW-0472">Membrane</keyword>
<evidence type="ECO:0000256" key="2">
    <source>
        <dbReference type="SAM" id="Phobius"/>
    </source>
</evidence>
<feature type="transmembrane region" description="Helical" evidence="2">
    <location>
        <begin position="115"/>
        <end position="137"/>
    </location>
</feature>
<feature type="transmembrane region" description="Helical" evidence="2">
    <location>
        <begin position="247"/>
        <end position="267"/>
    </location>
</feature>
<dbReference type="EMBL" id="JAVRRJ010000005">
    <property type="protein sequence ID" value="KAK5084820.1"/>
    <property type="molecule type" value="Genomic_DNA"/>
</dbReference>
<organism evidence="3 4">
    <name type="scientific">Lithohypha guttulata</name>
    <dbReference type="NCBI Taxonomy" id="1690604"/>
    <lineage>
        <taxon>Eukaryota</taxon>
        <taxon>Fungi</taxon>
        <taxon>Dikarya</taxon>
        <taxon>Ascomycota</taxon>
        <taxon>Pezizomycotina</taxon>
        <taxon>Eurotiomycetes</taxon>
        <taxon>Chaetothyriomycetidae</taxon>
        <taxon>Chaetothyriales</taxon>
        <taxon>Trichomeriaceae</taxon>
        <taxon>Lithohypha</taxon>
    </lineage>
</organism>
<keyword evidence="1" id="KW-0175">Coiled coil</keyword>
<evidence type="ECO:0000313" key="3">
    <source>
        <dbReference type="EMBL" id="KAK5084820.1"/>
    </source>
</evidence>
<feature type="coiled-coil region" evidence="1">
    <location>
        <begin position="289"/>
        <end position="316"/>
    </location>
</feature>
<accession>A0AAN7SYU4</accession>
<evidence type="ECO:0000313" key="4">
    <source>
        <dbReference type="Proteomes" id="UP001309876"/>
    </source>
</evidence>
<reference evidence="3 4" key="1">
    <citation type="submission" date="2023-08" db="EMBL/GenBank/DDBJ databases">
        <title>Black Yeasts Isolated from many extreme environments.</title>
        <authorList>
            <person name="Coleine C."/>
            <person name="Stajich J.E."/>
            <person name="Selbmann L."/>
        </authorList>
    </citation>
    <scope>NUCLEOTIDE SEQUENCE [LARGE SCALE GENOMIC DNA]</scope>
    <source>
        <strain evidence="3 4">CCFEE 5910</strain>
    </source>
</reference>
<evidence type="ECO:0000256" key="1">
    <source>
        <dbReference type="SAM" id="Coils"/>
    </source>
</evidence>
<proteinExistence type="predicted"/>
<keyword evidence="4" id="KW-1185">Reference proteome</keyword>
<keyword evidence="2" id="KW-1133">Transmembrane helix</keyword>
<feature type="transmembrane region" description="Helical" evidence="2">
    <location>
        <begin position="214"/>
        <end position="235"/>
    </location>
</feature>
<dbReference type="AlphaFoldDB" id="A0AAN7SYU4"/>
<name>A0AAN7SYU4_9EURO</name>
<comment type="caution">
    <text evidence="3">The sequence shown here is derived from an EMBL/GenBank/DDBJ whole genome shotgun (WGS) entry which is preliminary data.</text>
</comment>
<gene>
    <name evidence="3" type="ORF">LTR05_005899</name>
</gene>
<evidence type="ECO:0008006" key="5">
    <source>
        <dbReference type="Google" id="ProtNLM"/>
    </source>
</evidence>
<feature type="transmembrane region" description="Helical" evidence="2">
    <location>
        <begin position="89"/>
        <end position="109"/>
    </location>
</feature>
<feature type="transmembrane region" description="Helical" evidence="2">
    <location>
        <begin position="15"/>
        <end position="34"/>
    </location>
</feature>
<sequence>MGPALLQVVSAVSQSFKAIVEIFSFSYLPILNAFKPGNLYRQNRFGYFGHFLYISRLVDTDALQDLHWNINTWTDEEVMAWKQSQLSTYNAIAVAGAIFAGIGLTALQIPNMFNVHWTARALCSSSMLLGIFSVSVATSGHQTVARLNSALSVRLWLSRGKPTQYLGRSVWTSSREHLMSDEPGDEKYKNSLFEDMPLESSISSLKVASLPRHLLDLAVLLFVVGFGLYYLFMWLDNIEEAALAHRNVFIAVMVTAGLYVLYAYQLWKAQDATKTKRLEEFGFGAIHQNLDKVAEIMRLQQELRRCQNELNFLRGKEDGPS</sequence>
<protein>
    <recommendedName>
        <fullName evidence="5">Transmembrane protein</fullName>
    </recommendedName>
</protein>